<proteinExistence type="predicted"/>
<sequence>MISTDRKANSSSSSPSLPISLSDTSLISKRLDMSKLMFSSDLLYESSLQIKNPIALKYSSKPNQTLLTHNEHKRTQVQPKSRQLLFPSTRRVKGLSFAPSSSSTLIKNLQPNISTTVSSTVIPGAFQTPTKSARSVSVDGFAVPFSRPSMALMATPITTPITKTITTTALPNPSSLSTSLPPVSFLSSLSTVASSLSASSASSSISKPLMMDTPTKTKVSLSTTRGPIFTPLKSIEPVSKFLGPNSSPADPNFSKLFTPPRSIHRATFKPLYHKNSAFRSKFSTPLALRGGNFPREMTLLRTPNSVSPANGLHSGLTENDNKFRPNSMIPPSLSSTVACPISSSSSPTLISPSASAGFAFISHSPETYRHQRPPTIDNAQLARRKRRRTSPTELSTLETEFIRCQKPSRDLREDIARRVGMSEKAVQIWFQNKRQAIRRGALHCGNNVGEEIISANSKIVQDQSYADNNNYKDDNDVEYDDTIFKDYGTVSVNSESESSIPSNKVVFGRAFDHVSNTKSPTGHTSPRLSSSNFEGTIASVARAPPLTIFEDSDTNKIEQIFNEKDSVSPLTPAKRSLSEGSNTDVDEDDHTYEPISSTIFEDKADKENQSTLEIGSLRSPSSLDDSNRQASPSKLRLCMKDGQAQIMVAGVLNGCNRTFPLKSANMKSARTIRRSISLSQKQQQQHSNQILLEDAVNRSQAITGSESTWSPSRNFYPHSPFDSTPNTTSSTPKITDGYYLSARPKTYSSSVLGARNMDNSSPTKKASRIGTVKTRRFHYGSSASSPSPEPLSKNTDTSTNSLINGSLETSITMAADSIITNTKSFPITSQSKPTATASLVPPMFDDIEKTKIFANISRARSLFNKNRAYLMNDTLRNKSDEGNVRGDDICSGEESGSNRLNDHGGRVNSVDNSEAKSTSLIHASKSNFVEERDKSSSVVKSSGLPSKRVSADSTSPSPSSRTDKEYECISNLLSLKSGAWC</sequence>
<dbReference type="PROSITE" id="PS50071">
    <property type="entry name" value="HOMEOBOX_2"/>
    <property type="match status" value="1"/>
</dbReference>
<keyword evidence="3 5" id="KW-0371">Homeobox</keyword>
<dbReference type="PROSITE" id="PS00027">
    <property type="entry name" value="HOMEOBOX_1"/>
    <property type="match status" value="1"/>
</dbReference>
<feature type="compositionally biased region" description="Polar residues" evidence="7">
    <location>
        <begin position="703"/>
        <end position="713"/>
    </location>
</feature>
<dbReference type="GO" id="GO:0005634">
    <property type="term" value="C:nucleus"/>
    <property type="evidence" value="ECO:0007669"/>
    <property type="project" value="UniProtKB-SubCell"/>
</dbReference>
<dbReference type="PANTHER" id="PTHR24208">
    <property type="entry name" value="LIM/HOMEOBOX PROTEIN LHX"/>
    <property type="match status" value="1"/>
</dbReference>
<dbReference type="CDD" id="cd00086">
    <property type="entry name" value="homeodomain"/>
    <property type="match status" value="1"/>
</dbReference>
<comment type="subcellular location">
    <subcellularLocation>
        <location evidence="1 5 6">Nucleus</location>
    </subcellularLocation>
</comment>
<keyword evidence="2 5" id="KW-0238">DNA-binding</keyword>
<evidence type="ECO:0000256" key="4">
    <source>
        <dbReference type="ARBA" id="ARBA00023242"/>
    </source>
</evidence>
<dbReference type="OrthoDB" id="6159439at2759"/>
<dbReference type="Proteomes" id="UP000095009">
    <property type="component" value="Unassembled WGS sequence"/>
</dbReference>
<dbReference type="GO" id="GO:0000977">
    <property type="term" value="F:RNA polymerase II transcription regulatory region sequence-specific DNA binding"/>
    <property type="evidence" value="ECO:0007669"/>
    <property type="project" value="TreeGrafter"/>
</dbReference>
<evidence type="ECO:0000256" key="7">
    <source>
        <dbReference type="SAM" id="MobiDB-lite"/>
    </source>
</evidence>
<dbReference type="EMBL" id="KV454410">
    <property type="protein sequence ID" value="ODQ65365.1"/>
    <property type="molecule type" value="Genomic_DNA"/>
</dbReference>
<protein>
    <recommendedName>
        <fullName evidence="8">Homeobox domain-containing protein</fullName>
    </recommendedName>
</protein>
<feature type="domain" description="Homeobox" evidence="8">
    <location>
        <begin position="380"/>
        <end position="440"/>
    </location>
</feature>
<feature type="compositionally biased region" description="Basic and acidic residues" evidence="7">
    <location>
        <begin position="877"/>
        <end position="888"/>
    </location>
</feature>
<evidence type="ECO:0000259" key="8">
    <source>
        <dbReference type="PROSITE" id="PS50071"/>
    </source>
</evidence>
<evidence type="ECO:0000313" key="9">
    <source>
        <dbReference type="EMBL" id="ODQ65365.1"/>
    </source>
</evidence>
<feature type="region of interest" description="Disordered" evidence="7">
    <location>
        <begin position="561"/>
        <end position="630"/>
    </location>
</feature>
<feature type="region of interest" description="Disordered" evidence="7">
    <location>
        <begin position="304"/>
        <end position="324"/>
    </location>
</feature>
<evidence type="ECO:0000256" key="5">
    <source>
        <dbReference type="PROSITE-ProRule" id="PRU00108"/>
    </source>
</evidence>
<dbReference type="GO" id="GO:0000981">
    <property type="term" value="F:DNA-binding transcription factor activity, RNA polymerase II-specific"/>
    <property type="evidence" value="ECO:0007669"/>
    <property type="project" value="InterPro"/>
</dbReference>
<feature type="compositionally biased region" description="Low complexity" evidence="7">
    <location>
        <begin position="781"/>
        <end position="792"/>
    </location>
</feature>
<feature type="compositionally biased region" description="Polar residues" evidence="7">
    <location>
        <begin position="909"/>
        <end position="927"/>
    </location>
</feature>
<dbReference type="AlphaFoldDB" id="A0A1E3PIX4"/>
<organism evidence="9 10">
    <name type="scientific">Nadsonia fulvescens var. elongata DSM 6958</name>
    <dbReference type="NCBI Taxonomy" id="857566"/>
    <lineage>
        <taxon>Eukaryota</taxon>
        <taxon>Fungi</taxon>
        <taxon>Dikarya</taxon>
        <taxon>Ascomycota</taxon>
        <taxon>Saccharomycotina</taxon>
        <taxon>Dipodascomycetes</taxon>
        <taxon>Dipodascales</taxon>
        <taxon>Dipodascales incertae sedis</taxon>
        <taxon>Nadsonia</taxon>
    </lineage>
</organism>
<dbReference type="SUPFAM" id="SSF46689">
    <property type="entry name" value="Homeodomain-like"/>
    <property type="match status" value="1"/>
</dbReference>
<reference evidence="9 10" key="1">
    <citation type="journal article" date="2016" name="Proc. Natl. Acad. Sci. U.S.A.">
        <title>Comparative genomics of biotechnologically important yeasts.</title>
        <authorList>
            <person name="Riley R."/>
            <person name="Haridas S."/>
            <person name="Wolfe K.H."/>
            <person name="Lopes M.R."/>
            <person name="Hittinger C.T."/>
            <person name="Goeker M."/>
            <person name="Salamov A.A."/>
            <person name="Wisecaver J.H."/>
            <person name="Long T.M."/>
            <person name="Calvey C.H."/>
            <person name="Aerts A.L."/>
            <person name="Barry K.W."/>
            <person name="Choi C."/>
            <person name="Clum A."/>
            <person name="Coughlan A.Y."/>
            <person name="Deshpande S."/>
            <person name="Douglass A.P."/>
            <person name="Hanson S.J."/>
            <person name="Klenk H.-P."/>
            <person name="LaButti K.M."/>
            <person name="Lapidus A."/>
            <person name="Lindquist E.A."/>
            <person name="Lipzen A.M."/>
            <person name="Meier-Kolthoff J.P."/>
            <person name="Ohm R.A."/>
            <person name="Otillar R.P."/>
            <person name="Pangilinan J.L."/>
            <person name="Peng Y."/>
            <person name="Rokas A."/>
            <person name="Rosa C.A."/>
            <person name="Scheuner C."/>
            <person name="Sibirny A.A."/>
            <person name="Slot J.C."/>
            <person name="Stielow J.B."/>
            <person name="Sun H."/>
            <person name="Kurtzman C.P."/>
            <person name="Blackwell M."/>
            <person name="Grigoriev I.V."/>
            <person name="Jeffries T.W."/>
        </authorList>
    </citation>
    <scope>NUCLEOTIDE SEQUENCE [LARGE SCALE GENOMIC DNA]</scope>
    <source>
        <strain evidence="9 10">DSM 6958</strain>
    </source>
</reference>
<dbReference type="SMART" id="SM00389">
    <property type="entry name" value="HOX"/>
    <property type="match status" value="1"/>
</dbReference>
<feature type="region of interest" description="Disordered" evidence="7">
    <location>
        <begin position="877"/>
        <end position="965"/>
    </location>
</feature>
<dbReference type="Pfam" id="PF00046">
    <property type="entry name" value="Homeodomain"/>
    <property type="match status" value="1"/>
</dbReference>
<dbReference type="PANTHER" id="PTHR24208:SF166">
    <property type="entry name" value="LIM HOMEOBOX TRANSCRIPTION FACTOR 1 ALPHA, ISOFORM B"/>
    <property type="match status" value="1"/>
</dbReference>
<feature type="region of interest" description="Disordered" evidence="7">
    <location>
        <begin position="750"/>
        <end position="799"/>
    </location>
</feature>
<evidence type="ECO:0000313" key="10">
    <source>
        <dbReference type="Proteomes" id="UP000095009"/>
    </source>
</evidence>
<dbReference type="InterPro" id="IPR017970">
    <property type="entry name" value="Homeobox_CS"/>
</dbReference>
<dbReference type="InterPro" id="IPR050453">
    <property type="entry name" value="LIM_Homeobox_TF"/>
</dbReference>
<feature type="region of interest" description="Disordered" evidence="7">
    <location>
        <begin position="703"/>
        <end position="737"/>
    </location>
</feature>
<feature type="compositionally biased region" description="Polar residues" evidence="7">
    <location>
        <begin position="750"/>
        <end position="764"/>
    </location>
</feature>
<accession>A0A1E3PIX4</accession>
<dbReference type="InterPro" id="IPR009057">
    <property type="entry name" value="Homeodomain-like_sf"/>
</dbReference>
<dbReference type="Gene3D" id="1.10.10.60">
    <property type="entry name" value="Homeodomain-like"/>
    <property type="match status" value="1"/>
</dbReference>
<evidence type="ECO:0000256" key="3">
    <source>
        <dbReference type="ARBA" id="ARBA00023155"/>
    </source>
</evidence>
<evidence type="ECO:0000256" key="6">
    <source>
        <dbReference type="RuleBase" id="RU000682"/>
    </source>
</evidence>
<gene>
    <name evidence="9" type="ORF">NADFUDRAFT_66447</name>
</gene>
<feature type="compositionally biased region" description="Polar residues" evidence="7">
    <location>
        <begin position="721"/>
        <end position="733"/>
    </location>
</feature>
<dbReference type="InterPro" id="IPR001356">
    <property type="entry name" value="HD"/>
</dbReference>
<name>A0A1E3PIX4_9ASCO</name>
<feature type="compositionally biased region" description="Low complexity" evidence="7">
    <location>
        <begin position="951"/>
        <end position="960"/>
    </location>
</feature>
<feature type="compositionally biased region" description="Polar residues" evidence="7">
    <location>
        <begin position="609"/>
        <end position="630"/>
    </location>
</feature>
<feature type="DNA-binding region" description="Homeobox" evidence="5">
    <location>
        <begin position="382"/>
        <end position="441"/>
    </location>
</feature>
<keyword evidence="4 5" id="KW-0539">Nucleus</keyword>
<keyword evidence="10" id="KW-1185">Reference proteome</keyword>
<dbReference type="STRING" id="857566.A0A1E3PIX4"/>
<evidence type="ECO:0000256" key="2">
    <source>
        <dbReference type="ARBA" id="ARBA00023125"/>
    </source>
</evidence>
<evidence type="ECO:0000256" key="1">
    <source>
        <dbReference type="ARBA" id="ARBA00004123"/>
    </source>
</evidence>